<reference evidence="2 3" key="1">
    <citation type="submission" date="2022-01" db="EMBL/GenBank/DDBJ databases">
        <authorList>
            <person name="Won M."/>
            <person name="Kim S.-J."/>
            <person name="Kwon S.-W."/>
        </authorList>
    </citation>
    <scope>NUCLEOTIDE SEQUENCE [LARGE SCALE GENOMIC DNA]</scope>
    <source>
        <strain evidence="2 3">KCTC 23505</strain>
    </source>
</reference>
<feature type="chain" id="PRO_5047449720" evidence="1">
    <location>
        <begin position="23"/>
        <end position="208"/>
    </location>
</feature>
<proteinExistence type="predicted"/>
<sequence>MARKRRWLIAAAAVALPAAALAAHRGTGTNNRPGTGAFYRPVAAAQRVQGAVRPVGMMVPAFQPVIMELPPLVPMALIRQVVLIQDQMQASMAALQQFAMQPMMTASPPPGGAGFAQVTMVSVSGLRGACGESMTVVPGPNGQPVASVRRFGNGCAPVPAAMPAPVAPMSAPAQAVPHLPPGALPPPSKLIYADYKLPQKTSVPARQG</sequence>
<keyword evidence="1" id="KW-0732">Signal</keyword>
<comment type="caution">
    <text evidence="2">The sequence shown here is derived from an EMBL/GenBank/DDBJ whole genome shotgun (WGS) entry which is preliminary data.</text>
</comment>
<dbReference type="RefSeq" id="WP_235702431.1">
    <property type="nucleotide sequence ID" value="NZ_JAKGBZ010000001.1"/>
</dbReference>
<feature type="signal peptide" evidence="1">
    <location>
        <begin position="1"/>
        <end position="22"/>
    </location>
</feature>
<evidence type="ECO:0000313" key="3">
    <source>
        <dbReference type="Proteomes" id="UP001521209"/>
    </source>
</evidence>
<organism evidence="2 3">
    <name type="scientific">Acidiphilium iwatense</name>
    <dbReference type="NCBI Taxonomy" id="768198"/>
    <lineage>
        <taxon>Bacteria</taxon>
        <taxon>Pseudomonadati</taxon>
        <taxon>Pseudomonadota</taxon>
        <taxon>Alphaproteobacteria</taxon>
        <taxon>Acetobacterales</taxon>
        <taxon>Acidocellaceae</taxon>
        <taxon>Acidiphilium</taxon>
    </lineage>
</organism>
<evidence type="ECO:0000313" key="2">
    <source>
        <dbReference type="EMBL" id="MCF3945194.1"/>
    </source>
</evidence>
<gene>
    <name evidence="2" type="ORF">L2A60_00650</name>
</gene>
<dbReference type="Proteomes" id="UP001521209">
    <property type="component" value="Unassembled WGS sequence"/>
</dbReference>
<protein>
    <submittedName>
        <fullName evidence="2">Uncharacterized protein</fullName>
    </submittedName>
</protein>
<evidence type="ECO:0000256" key="1">
    <source>
        <dbReference type="SAM" id="SignalP"/>
    </source>
</evidence>
<accession>A0ABS9DV17</accession>
<name>A0ABS9DV17_9PROT</name>
<keyword evidence="3" id="KW-1185">Reference proteome</keyword>
<dbReference type="EMBL" id="JAKGBZ010000001">
    <property type="protein sequence ID" value="MCF3945194.1"/>
    <property type="molecule type" value="Genomic_DNA"/>
</dbReference>